<keyword evidence="1 3" id="KW-0808">Transferase</keyword>
<accession>A0A4Q5HDM6</accession>
<organism evidence="3 4">
    <name type="scientific">Bacteroides intestinalis</name>
    <dbReference type="NCBI Taxonomy" id="329854"/>
    <lineage>
        <taxon>Bacteria</taxon>
        <taxon>Pseudomonadati</taxon>
        <taxon>Bacteroidota</taxon>
        <taxon>Bacteroidia</taxon>
        <taxon>Bacteroidales</taxon>
        <taxon>Bacteroidaceae</taxon>
        <taxon>Bacteroides</taxon>
    </lineage>
</organism>
<protein>
    <submittedName>
        <fullName evidence="3">Glycosyltransferase</fullName>
    </submittedName>
</protein>
<dbReference type="GO" id="GO:0009103">
    <property type="term" value="P:lipopolysaccharide biosynthetic process"/>
    <property type="evidence" value="ECO:0007669"/>
    <property type="project" value="TreeGrafter"/>
</dbReference>
<proteinExistence type="predicted"/>
<dbReference type="EMBL" id="RCXO01000013">
    <property type="protein sequence ID" value="RYT80126.1"/>
    <property type="molecule type" value="Genomic_DNA"/>
</dbReference>
<dbReference type="PANTHER" id="PTHR46401:SF2">
    <property type="entry name" value="GLYCOSYLTRANSFERASE WBBK-RELATED"/>
    <property type="match status" value="1"/>
</dbReference>
<dbReference type="PANTHER" id="PTHR46401">
    <property type="entry name" value="GLYCOSYLTRANSFERASE WBBK-RELATED"/>
    <property type="match status" value="1"/>
</dbReference>
<dbReference type="AlphaFoldDB" id="A0A4Q5HDM6"/>
<gene>
    <name evidence="3" type="ORF">EAJ06_11235</name>
</gene>
<comment type="caution">
    <text evidence="3">The sequence shown here is derived from an EMBL/GenBank/DDBJ whole genome shotgun (WGS) entry which is preliminary data.</text>
</comment>
<dbReference type="Pfam" id="PF00534">
    <property type="entry name" value="Glycos_transf_1"/>
    <property type="match status" value="1"/>
</dbReference>
<evidence type="ECO:0000259" key="2">
    <source>
        <dbReference type="Pfam" id="PF00534"/>
    </source>
</evidence>
<feature type="domain" description="Glycosyl transferase family 1" evidence="2">
    <location>
        <begin position="208"/>
        <end position="379"/>
    </location>
</feature>
<evidence type="ECO:0000313" key="4">
    <source>
        <dbReference type="Proteomes" id="UP000291191"/>
    </source>
</evidence>
<name>A0A4Q5HDM6_9BACE</name>
<dbReference type="InterPro" id="IPR001296">
    <property type="entry name" value="Glyco_trans_1"/>
</dbReference>
<dbReference type="Proteomes" id="UP000291191">
    <property type="component" value="Unassembled WGS sequence"/>
</dbReference>
<dbReference type="RefSeq" id="WP_117692078.1">
    <property type="nucleotide sequence ID" value="NZ_JAQDGM010000025.1"/>
</dbReference>
<evidence type="ECO:0000313" key="3">
    <source>
        <dbReference type="EMBL" id="RYT80126.1"/>
    </source>
</evidence>
<dbReference type="SUPFAM" id="SSF53756">
    <property type="entry name" value="UDP-Glycosyltransferase/glycogen phosphorylase"/>
    <property type="match status" value="1"/>
</dbReference>
<reference evidence="3 4" key="1">
    <citation type="journal article" date="2019" name="Science, e1252229">
        <title>Invertible promoters mediate bacterial phase variation, antibiotic resistance, and host adaptation in the gut.</title>
        <authorList>
            <person name="Jiang X."/>
            <person name="Hall A.B."/>
            <person name="Arthur T.D."/>
            <person name="Plichta D.R."/>
            <person name="Covington C.T."/>
            <person name="Poyet M."/>
            <person name="Crothers J."/>
            <person name="Moses P.L."/>
            <person name="Tolonen A.C."/>
            <person name="Vlamakis H."/>
            <person name="Alm E.J."/>
            <person name="Xavier R.J."/>
        </authorList>
    </citation>
    <scope>NUCLEOTIDE SEQUENCE [LARGE SCALE GENOMIC DNA]</scope>
    <source>
        <strain evidence="4">bf_0095</strain>
    </source>
</reference>
<dbReference type="GO" id="GO:0016757">
    <property type="term" value="F:glycosyltransferase activity"/>
    <property type="evidence" value="ECO:0007669"/>
    <property type="project" value="InterPro"/>
</dbReference>
<sequence>MNVLFLTLARISNIEERGIYTDLIREFVRHGHIMHIVVPAERRFHQSTELQDGGNVKILKVWTFNIQKTNLIEKGIGTLLLEYQYQKAIQKYWKNAKFDLILYSTPPITFNKVIAALKKKDAKTYLLLKDIFPQNAVDLGMFSKDSFLYRMFRKKEERLYQLSGYIGCMSPANVDYVLMHNREVDTCRVEVCPNSIALCRVEEQLYPKEALLQKLNIPTDKLLFVYGGNLGRPQGIDFLIEVLAANEKRNDSFFVIVGSGTEFMKIKLWFDTNAPHNACLLSSLPKQEYDSLVRVCDVGLIFLDRRFTIPNFPSRLLSYLENRMPVLMATDKNTDIGEIARTNGFGLWTESGNIETFMEMVDFMTADRERIKIMGENGYAYLEANYTVEHSYNIIMRHFE</sequence>
<dbReference type="CDD" id="cd03794">
    <property type="entry name" value="GT4_WbuB-like"/>
    <property type="match status" value="1"/>
</dbReference>
<keyword evidence="4" id="KW-1185">Reference proteome</keyword>
<dbReference type="Gene3D" id="3.40.50.2000">
    <property type="entry name" value="Glycogen Phosphorylase B"/>
    <property type="match status" value="2"/>
</dbReference>
<evidence type="ECO:0000256" key="1">
    <source>
        <dbReference type="ARBA" id="ARBA00022679"/>
    </source>
</evidence>
<dbReference type="OrthoDB" id="9811902at2"/>